<evidence type="ECO:0000313" key="1">
    <source>
        <dbReference type="EMBL" id="KAJ1940221.1"/>
    </source>
</evidence>
<accession>A0ACC1J799</accession>
<dbReference type="Proteomes" id="UP001150603">
    <property type="component" value="Unassembled WGS sequence"/>
</dbReference>
<gene>
    <name evidence="1" type="primary">SYG1_1</name>
    <name evidence="1" type="ORF">FBU59_003877</name>
</gene>
<organism evidence="1 2">
    <name type="scientific">Linderina macrospora</name>
    <dbReference type="NCBI Taxonomy" id="4868"/>
    <lineage>
        <taxon>Eukaryota</taxon>
        <taxon>Fungi</taxon>
        <taxon>Fungi incertae sedis</taxon>
        <taxon>Zoopagomycota</taxon>
        <taxon>Kickxellomycotina</taxon>
        <taxon>Kickxellomycetes</taxon>
        <taxon>Kickxellales</taxon>
        <taxon>Kickxellaceae</taxon>
        <taxon>Linderina</taxon>
    </lineage>
</organism>
<reference evidence="1" key="1">
    <citation type="submission" date="2022-07" db="EMBL/GenBank/DDBJ databases">
        <title>Phylogenomic reconstructions and comparative analyses of Kickxellomycotina fungi.</title>
        <authorList>
            <person name="Reynolds N.K."/>
            <person name="Stajich J.E."/>
            <person name="Barry K."/>
            <person name="Grigoriev I.V."/>
            <person name="Crous P."/>
            <person name="Smith M.E."/>
        </authorList>
    </citation>
    <scope>NUCLEOTIDE SEQUENCE</scope>
    <source>
        <strain evidence="1">NRRL 5244</strain>
    </source>
</reference>
<name>A0ACC1J799_9FUNG</name>
<keyword evidence="2" id="KW-1185">Reference proteome</keyword>
<feature type="non-terminal residue" evidence="1">
    <location>
        <position position="1"/>
    </location>
</feature>
<dbReference type="EMBL" id="JANBPW010002607">
    <property type="protein sequence ID" value="KAJ1940221.1"/>
    <property type="molecule type" value="Genomic_DNA"/>
</dbReference>
<sequence>ANLISNEDRVPYHRELLQIYGGIFLVLLFLLLFSLNMTAWVRAHINYRFIFEVDPRDNLDAWQFLEMSSWFFFTASCVIWANFALHIEHNSYICIYILLGVLIGMFILPVRVFYWSSRRWMLKSLGRIFLSGAYSVEFRDFFLGDEMCSLTYTFSMVLLFGCASANKWTDLSEKCNTSQWWSNAAFLMIPNMLRLLQCIRRYVDSGDAFPHLANGAKYSSTILTVWLASAHRIHGGTAWDSVWVISAITNSCFTSLWDLLMDWGLFESGSKHRFLRSELKFNHVWAYYVAAVMDVILRFAWITQISPSFFSFGHAVHTSTVAYVAAVLEVVRRISWNFLRVENEHISNCGQFRATTDIPLPFSRPCAQTTGSDSEQLRNEFESYSVVKVPPATSAMHKKIGDDDED</sequence>
<evidence type="ECO:0000313" key="2">
    <source>
        <dbReference type="Proteomes" id="UP001150603"/>
    </source>
</evidence>
<protein>
    <submittedName>
        <fullName evidence="1">Signal transduction protein</fullName>
    </submittedName>
</protein>
<proteinExistence type="predicted"/>
<comment type="caution">
    <text evidence="1">The sequence shown here is derived from an EMBL/GenBank/DDBJ whole genome shotgun (WGS) entry which is preliminary data.</text>
</comment>